<feature type="non-terminal residue" evidence="1">
    <location>
        <position position="1"/>
    </location>
</feature>
<keyword evidence="2" id="KW-1185">Reference proteome</keyword>
<evidence type="ECO:0000313" key="2">
    <source>
        <dbReference type="Proteomes" id="UP000784294"/>
    </source>
</evidence>
<proteinExistence type="predicted"/>
<reference evidence="1" key="1">
    <citation type="submission" date="2018-11" db="EMBL/GenBank/DDBJ databases">
        <authorList>
            <consortium name="Pathogen Informatics"/>
        </authorList>
    </citation>
    <scope>NUCLEOTIDE SEQUENCE</scope>
</reference>
<evidence type="ECO:0000313" key="1">
    <source>
        <dbReference type="EMBL" id="VEL37744.1"/>
    </source>
</evidence>
<dbReference type="EMBL" id="CAAALY010255866">
    <property type="protein sequence ID" value="VEL37744.1"/>
    <property type="molecule type" value="Genomic_DNA"/>
</dbReference>
<comment type="caution">
    <text evidence="1">The sequence shown here is derived from an EMBL/GenBank/DDBJ whole genome shotgun (WGS) entry which is preliminary data.</text>
</comment>
<sequence>MQEWPLNKDFAATACSAQAYEQISIDVNPATSRWSTHHQHQAVVTESESGLDQLNKAPSQNYWENSVFSPNPQLQLGNSNIKMERWSTSCLKRDWRRVKSDAEMEAGMEKAGGCREKIVENRKASNENRQSAHFQVTDFQKTIELNRSPSYPPVACRKPIGLVHTHSTTSYDHRQEVCQPRVPIKYAFHQPDCPGMPSVESCKKEGEEACVRDKNCDPRLNRQARECQDYGNAISSEAVGLASKSSATLPDITARNPQLLMHVGEKNIISQIYQENDCEKKQCRNEKQSATNMHEDRVADQNTKIHLQVGGQFGQNFISNFQHDDHFLRRQPSGLTYNPQQCQKQKHQTNFLPPESTPAASYSGYLQAYNPTKADLGCANINSRSFGSAVWRSRLAVESQIDSEIYEFTALAKKKKAAWRQAINVKRTTDAHDTRRRIQEDIVTRSKRGFGSPTHTAVSEEIHECIALRTFNQNAV</sequence>
<dbReference type="Proteomes" id="UP000784294">
    <property type="component" value="Unassembled WGS sequence"/>
</dbReference>
<accession>A0A448XIY0</accession>
<organism evidence="1 2">
    <name type="scientific">Protopolystoma xenopodis</name>
    <dbReference type="NCBI Taxonomy" id="117903"/>
    <lineage>
        <taxon>Eukaryota</taxon>
        <taxon>Metazoa</taxon>
        <taxon>Spiralia</taxon>
        <taxon>Lophotrochozoa</taxon>
        <taxon>Platyhelminthes</taxon>
        <taxon>Monogenea</taxon>
        <taxon>Polyopisthocotylea</taxon>
        <taxon>Polystomatidea</taxon>
        <taxon>Polystomatidae</taxon>
        <taxon>Protopolystoma</taxon>
    </lineage>
</organism>
<dbReference type="AlphaFoldDB" id="A0A448XIY0"/>
<gene>
    <name evidence="1" type="ORF">PXEA_LOCUS31184</name>
</gene>
<protein>
    <submittedName>
        <fullName evidence="1">Uncharacterized protein</fullName>
    </submittedName>
</protein>
<name>A0A448XIY0_9PLAT</name>